<evidence type="ECO:0000313" key="2">
    <source>
        <dbReference type="Proteomes" id="UP001576784"/>
    </source>
</evidence>
<accession>A0ABV4Y2K6</accession>
<dbReference type="Proteomes" id="UP001576784">
    <property type="component" value="Unassembled WGS sequence"/>
</dbReference>
<protein>
    <submittedName>
        <fullName evidence="1">Uncharacterized protein</fullName>
    </submittedName>
</protein>
<comment type="caution">
    <text evidence="1">The sequence shown here is derived from an EMBL/GenBank/DDBJ whole genome shotgun (WGS) entry which is preliminary data.</text>
</comment>
<name>A0ABV4Y2K6_9CYAN</name>
<evidence type="ECO:0000313" key="1">
    <source>
        <dbReference type="EMBL" id="MFB2898228.1"/>
    </source>
</evidence>
<proteinExistence type="predicted"/>
<dbReference type="RefSeq" id="WP_413267829.1">
    <property type="nucleotide sequence ID" value="NZ_JBHFNR010000281.1"/>
</dbReference>
<organism evidence="1 2">
    <name type="scientific">Floridaenema flaviceps BLCC-F50</name>
    <dbReference type="NCBI Taxonomy" id="3153642"/>
    <lineage>
        <taxon>Bacteria</taxon>
        <taxon>Bacillati</taxon>
        <taxon>Cyanobacteriota</taxon>
        <taxon>Cyanophyceae</taxon>
        <taxon>Oscillatoriophycideae</taxon>
        <taxon>Aerosakkonematales</taxon>
        <taxon>Aerosakkonemataceae</taxon>
        <taxon>Floridanema</taxon>
        <taxon>Floridanema flaviceps</taxon>
    </lineage>
</organism>
<dbReference type="EMBL" id="JBHFNR010000281">
    <property type="protein sequence ID" value="MFB2898228.1"/>
    <property type="molecule type" value="Genomic_DNA"/>
</dbReference>
<sequence length="274" mass="30344">MIGNSIKQEGKLTKMSYDEIPEEPEKRRVIAIVSRLGLQQLTQVSNKPNQEGLAARGIFHNEQVCLIDASTIKSTPLIEKLKGSALFNPGAILIQSPYDPSSYANASEASYTFAKAKCVLFSTLCGLLAARKVSVINAEIVTSNSQEKLSGGANTPYGGGSAEAQKIAEAKMKKEIIIERTFAQNEPKLDKAKEYMSKYQWLSDDHINSLLELREAGVPIEKETYILSVTSESKTNLNIAFSLNIPTQVDLKVNIERIKNETFDFSAKFEVEFW</sequence>
<gene>
    <name evidence="1" type="ORF">ACE1CI_35370</name>
</gene>
<keyword evidence="2" id="KW-1185">Reference proteome</keyword>
<reference evidence="1 2" key="1">
    <citation type="submission" date="2024-09" db="EMBL/GenBank/DDBJ databases">
        <title>Floridaenema gen nov. (Aerosakkonemataceae, Aerosakkonematales ord. nov., Cyanobacteria) from benthic tropical and subtropical fresh waters, with the description of four new species.</title>
        <authorList>
            <person name="Moretto J.A."/>
            <person name="Berthold D.E."/>
            <person name="Lefler F.W."/>
            <person name="Huang I.-S."/>
            <person name="Laughinghouse H. IV."/>
        </authorList>
    </citation>
    <scope>NUCLEOTIDE SEQUENCE [LARGE SCALE GENOMIC DNA]</scope>
    <source>
        <strain evidence="1 2">BLCC-F50</strain>
    </source>
</reference>